<accession>A0A5A7SDN2</accession>
<sequence length="133" mass="14510">MIERFAHLVRGCAATGGVVSDQSAAQLYGMGDFAPHYLHLSCSATTPRIESIAIHRRVLRPDEIYDWGSFRITTPLRTILDLAESSISQGALNQAIGDGVAIGRVCGAEIHEVLIHQQARTGDRLRCALLAWQ</sequence>
<dbReference type="Proteomes" id="UP000322244">
    <property type="component" value="Unassembled WGS sequence"/>
</dbReference>
<dbReference type="OrthoDB" id="4474765at2"/>
<dbReference type="RefSeq" id="WP_149431082.1">
    <property type="nucleotide sequence ID" value="NZ_VLNY01000006.1"/>
</dbReference>
<protein>
    <submittedName>
        <fullName evidence="1">Uncharacterized protein</fullName>
    </submittedName>
</protein>
<evidence type="ECO:0000313" key="1">
    <source>
        <dbReference type="EMBL" id="KAA0022321.1"/>
    </source>
</evidence>
<dbReference type="EMBL" id="VLNY01000006">
    <property type="protein sequence ID" value="KAA0022321.1"/>
    <property type="molecule type" value="Genomic_DNA"/>
</dbReference>
<comment type="caution">
    <text evidence="1">The sequence shown here is derived from an EMBL/GenBank/DDBJ whole genome shotgun (WGS) entry which is preliminary data.</text>
</comment>
<proteinExistence type="predicted"/>
<evidence type="ECO:0000313" key="2">
    <source>
        <dbReference type="Proteomes" id="UP000322244"/>
    </source>
</evidence>
<organism evidence="1 2">
    <name type="scientific">Antrihabitans cavernicola</name>
    <dbReference type="NCBI Taxonomy" id="2495913"/>
    <lineage>
        <taxon>Bacteria</taxon>
        <taxon>Bacillati</taxon>
        <taxon>Actinomycetota</taxon>
        <taxon>Actinomycetes</taxon>
        <taxon>Mycobacteriales</taxon>
        <taxon>Nocardiaceae</taxon>
        <taxon>Antrihabitans</taxon>
    </lineage>
</organism>
<gene>
    <name evidence="1" type="ORF">FOY51_15225</name>
</gene>
<dbReference type="AlphaFoldDB" id="A0A5A7SDN2"/>
<reference evidence="1 2" key="1">
    <citation type="submission" date="2019-07" db="EMBL/GenBank/DDBJ databases">
        <title>Rhodococcus cavernicolus sp. nov., isolated from a cave.</title>
        <authorList>
            <person name="Lee S.D."/>
        </authorList>
    </citation>
    <scope>NUCLEOTIDE SEQUENCE [LARGE SCALE GENOMIC DNA]</scope>
    <source>
        <strain evidence="1 2">C1-24</strain>
    </source>
</reference>
<name>A0A5A7SDN2_9NOCA</name>
<keyword evidence="2" id="KW-1185">Reference proteome</keyword>